<dbReference type="CDD" id="cd02947">
    <property type="entry name" value="TRX_family"/>
    <property type="match status" value="1"/>
</dbReference>
<dbReference type="SUPFAM" id="SSF52833">
    <property type="entry name" value="Thioredoxin-like"/>
    <property type="match status" value="1"/>
</dbReference>
<evidence type="ECO:0000313" key="3">
    <source>
        <dbReference type="Proteomes" id="UP001620514"/>
    </source>
</evidence>
<protein>
    <submittedName>
        <fullName evidence="2">Thioredoxin 2</fullName>
        <ecNumber evidence="2">1.8.1.8</ecNumber>
    </submittedName>
</protein>
<dbReference type="InterPro" id="IPR013766">
    <property type="entry name" value="Thioredoxin_domain"/>
</dbReference>
<dbReference type="Proteomes" id="UP001620514">
    <property type="component" value="Unassembled WGS sequence"/>
</dbReference>
<dbReference type="GO" id="GO:0047134">
    <property type="term" value="F:protein-disulfide reductase [NAD(P)H] activity"/>
    <property type="evidence" value="ECO:0007669"/>
    <property type="project" value="UniProtKB-EC"/>
</dbReference>
<dbReference type="Gene3D" id="3.40.30.10">
    <property type="entry name" value="Glutaredoxin"/>
    <property type="match status" value="1"/>
</dbReference>
<dbReference type="PROSITE" id="PS51352">
    <property type="entry name" value="THIOREDOXIN_2"/>
    <property type="match status" value="1"/>
</dbReference>
<sequence length="144" mass="15876">MDRLYENDPFSKGYSPESIVAAPARIAAHKRSSGDGPISLTSATFEQYVGASDLPIVIHFWARWCSVSKTMLPHFSASARELAGRALFAKVESDKEASLARRYGIECVPTLVVFGNGREIQRHCGAMTAGQLDLWLRPHLRKTA</sequence>
<dbReference type="InterPro" id="IPR036249">
    <property type="entry name" value="Thioredoxin-like_sf"/>
</dbReference>
<comment type="caution">
    <text evidence="2">The sequence shown here is derived from an EMBL/GenBank/DDBJ whole genome shotgun (WGS) entry which is preliminary data.</text>
</comment>
<reference evidence="2 3" key="2">
    <citation type="submission" date="2024-11" db="EMBL/GenBank/DDBJ databases">
        <title>Using genomics to understand microbial adaptation to soil warming.</title>
        <authorList>
            <person name="Deangelis K.M. PhD."/>
        </authorList>
    </citation>
    <scope>NUCLEOTIDE SEQUENCE [LARGE SCALE GENOMIC DNA]</scope>
    <source>
        <strain evidence="2 3">GAS97</strain>
    </source>
</reference>
<dbReference type="EC" id="1.8.1.8" evidence="2"/>
<dbReference type="PANTHER" id="PTHR45663">
    <property type="entry name" value="GEO12009P1"/>
    <property type="match status" value="1"/>
</dbReference>
<gene>
    <name evidence="2" type="ORF">ABH943_003639</name>
</gene>
<name>A0ABW8MIU8_9BURK</name>
<evidence type="ECO:0000313" key="2">
    <source>
        <dbReference type="EMBL" id="MFK4443617.1"/>
    </source>
</evidence>
<dbReference type="PANTHER" id="PTHR45663:SF11">
    <property type="entry name" value="GEO12009P1"/>
    <property type="match status" value="1"/>
</dbReference>
<evidence type="ECO:0000259" key="1">
    <source>
        <dbReference type="PROSITE" id="PS51352"/>
    </source>
</evidence>
<accession>A0ABW8MIU8</accession>
<organism evidence="2 3">
    <name type="scientific">Caballeronia udeis</name>
    <dbReference type="NCBI Taxonomy" id="1232866"/>
    <lineage>
        <taxon>Bacteria</taxon>
        <taxon>Pseudomonadati</taxon>
        <taxon>Pseudomonadota</taxon>
        <taxon>Betaproteobacteria</taxon>
        <taxon>Burkholderiales</taxon>
        <taxon>Burkholderiaceae</taxon>
        <taxon>Caballeronia</taxon>
    </lineage>
</organism>
<dbReference type="EMBL" id="JBIYDN010000010">
    <property type="protein sequence ID" value="MFK4443617.1"/>
    <property type="molecule type" value="Genomic_DNA"/>
</dbReference>
<proteinExistence type="predicted"/>
<dbReference type="Pfam" id="PF00085">
    <property type="entry name" value="Thioredoxin"/>
    <property type="match status" value="1"/>
</dbReference>
<reference evidence="2 3" key="1">
    <citation type="submission" date="2024-10" db="EMBL/GenBank/DDBJ databases">
        <authorList>
            <person name="Deangelis K."/>
            <person name="Huntemann M."/>
            <person name="Clum A."/>
            <person name="Wang J."/>
            <person name="Palaniappan K."/>
            <person name="Ritter S."/>
            <person name="Chen I.-M."/>
            <person name="Stamatis D."/>
            <person name="Reddy T."/>
            <person name="O'Malley R."/>
            <person name="Daum C."/>
            <person name="Ng V."/>
            <person name="Ivanova N."/>
            <person name="Kyrpides N."/>
            <person name="Woyke T."/>
        </authorList>
    </citation>
    <scope>NUCLEOTIDE SEQUENCE [LARGE SCALE GENOMIC DNA]</scope>
    <source>
        <strain evidence="2 3">GAS97</strain>
    </source>
</reference>
<dbReference type="RefSeq" id="WP_404608368.1">
    <property type="nucleotide sequence ID" value="NZ_JBIYDN010000010.1"/>
</dbReference>
<keyword evidence="2" id="KW-0560">Oxidoreductase</keyword>
<keyword evidence="3" id="KW-1185">Reference proteome</keyword>
<feature type="domain" description="Thioredoxin" evidence="1">
    <location>
        <begin position="16"/>
        <end position="141"/>
    </location>
</feature>